<organism evidence="6 8">
    <name type="scientific">Rhizophagus clarus</name>
    <dbReference type="NCBI Taxonomy" id="94130"/>
    <lineage>
        <taxon>Eukaryota</taxon>
        <taxon>Fungi</taxon>
        <taxon>Fungi incertae sedis</taxon>
        <taxon>Mucoromycota</taxon>
        <taxon>Glomeromycotina</taxon>
        <taxon>Glomeromycetes</taxon>
        <taxon>Glomerales</taxon>
        <taxon>Glomeraceae</taxon>
        <taxon>Rhizophagus</taxon>
    </lineage>
</organism>
<dbReference type="GO" id="GO:0006281">
    <property type="term" value="P:DNA repair"/>
    <property type="evidence" value="ECO:0007669"/>
    <property type="project" value="TreeGrafter"/>
</dbReference>
<dbReference type="Proteomes" id="UP000247702">
    <property type="component" value="Unassembled WGS sequence"/>
</dbReference>
<reference evidence="6 8" key="1">
    <citation type="submission" date="2017-11" db="EMBL/GenBank/DDBJ databases">
        <title>The genome of Rhizophagus clarus HR1 reveals common genetic basis of auxotrophy among arbuscular mycorrhizal fungi.</title>
        <authorList>
            <person name="Kobayashi Y."/>
        </authorList>
    </citation>
    <scope>NUCLEOTIDE SEQUENCE [LARGE SCALE GENOMIC DNA]</scope>
    <source>
        <strain evidence="6 8">HR1</strain>
    </source>
</reference>
<gene>
    <name evidence="7" type="ORF">RCL2_001141300</name>
    <name evidence="6" type="ORF">RclHR1_06120009</name>
</gene>
<dbReference type="GO" id="GO:0008094">
    <property type="term" value="F:ATP-dependent activity, acting on DNA"/>
    <property type="evidence" value="ECO:0007669"/>
    <property type="project" value="TreeGrafter"/>
</dbReference>
<evidence type="ECO:0000313" key="6">
    <source>
        <dbReference type="EMBL" id="GBC05245.1"/>
    </source>
</evidence>
<dbReference type="SUPFAM" id="SSF57850">
    <property type="entry name" value="RING/U-box"/>
    <property type="match status" value="1"/>
</dbReference>
<dbReference type="InterPro" id="IPR013083">
    <property type="entry name" value="Znf_RING/FYVE/PHD"/>
</dbReference>
<protein>
    <submittedName>
        <fullName evidence="7">Helicase-like transcription factor CHR28</fullName>
    </submittedName>
</protein>
<comment type="caution">
    <text evidence="6">The sequence shown here is derived from an EMBL/GenBank/DDBJ whole genome shotgun (WGS) entry which is preliminary data.</text>
</comment>
<keyword evidence="2" id="KW-0547">Nucleotide-binding</keyword>
<dbReference type="EMBL" id="BEXD01003996">
    <property type="protein sequence ID" value="GBC05245.1"/>
    <property type="molecule type" value="Genomic_DNA"/>
</dbReference>
<dbReference type="OrthoDB" id="2318542at2759"/>
<dbReference type="GO" id="GO:0005524">
    <property type="term" value="F:ATP binding"/>
    <property type="evidence" value="ECO:0007669"/>
    <property type="project" value="UniProtKB-KW"/>
</dbReference>
<dbReference type="GO" id="GO:0016787">
    <property type="term" value="F:hydrolase activity"/>
    <property type="evidence" value="ECO:0007669"/>
    <property type="project" value="UniProtKB-KW"/>
</dbReference>
<keyword evidence="8" id="KW-1185">Reference proteome</keyword>
<evidence type="ECO:0000256" key="3">
    <source>
        <dbReference type="ARBA" id="ARBA00022801"/>
    </source>
</evidence>
<keyword evidence="4 7" id="KW-0347">Helicase</keyword>
<comment type="similarity">
    <text evidence="1">Belongs to the SNF2/RAD54 helicase family.</text>
</comment>
<dbReference type="Gene3D" id="3.30.40.10">
    <property type="entry name" value="Zinc/RING finger domain, C3HC4 (zinc finger)"/>
    <property type="match status" value="1"/>
</dbReference>
<dbReference type="PANTHER" id="PTHR45626:SF17">
    <property type="entry name" value="HELICASE-LIKE TRANSCRIPTION FACTOR"/>
    <property type="match status" value="1"/>
</dbReference>
<sequence length="144" mass="17201">MKFNEHPIVCLPPINFYTYKIKFKMDEKKIYDKMKSNIKKQFRSWKKSRNSDLKYNYITFLKMLLRLQQICNHTELYKRQINDADSNMNNEKLAALKISVSNNKSCYMFSKLLTTPTITPCKHIFDKDCIKVSFEDEPFSCLIC</sequence>
<evidence type="ECO:0000256" key="1">
    <source>
        <dbReference type="ARBA" id="ARBA00007025"/>
    </source>
</evidence>
<dbReference type="STRING" id="94130.A0A2Z6S2Z7"/>
<accession>A0A2Z6S2Z7</accession>
<keyword evidence="3" id="KW-0378">Hydrolase</keyword>
<keyword evidence="5" id="KW-0067">ATP-binding</keyword>
<evidence type="ECO:0000313" key="8">
    <source>
        <dbReference type="Proteomes" id="UP000247702"/>
    </source>
</evidence>
<dbReference type="InterPro" id="IPR050628">
    <property type="entry name" value="SNF2_RAD54_helicase_TF"/>
</dbReference>
<dbReference type="GO" id="GO:0005634">
    <property type="term" value="C:nucleus"/>
    <property type="evidence" value="ECO:0007669"/>
    <property type="project" value="TreeGrafter"/>
</dbReference>
<dbReference type="Proteomes" id="UP000615446">
    <property type="component" value="Unassembled WGS sequence"/>
</dbReference>
<evidence type="ECO:0000256" key="4">
    <source>
        <dbReference type="ARBA" id="ARBA00022806"/>
    </source>
</evidence>
<reference evidence="7" key="2">
    <citation type="submission" date="2019-10" db="EMBL/GenBank/DDBJ databases">
        <title>Conservation and host-specific expression of non-tandemly repeated heterogenous ribosome RNA gene in arbuscular mycorrhizal fungi.</title>
        <authorList>
            <person name="Maeda T."/>
            <person name="Kobayashi Y."/>
            <person name="Nakagawa T."/>
            <person name="Ezawa T."/>
            <person name="Yamaguchi K."/>
            <person name="Bino T."/>
            <person name="Nishimoto Y."/>
            <person name="Shigenobu S."/>
            <person name="Kawaguchi M."/>
        </authorList>
    </citation>
    <scope>NUCLEOTIDE SEQUENCE</scope>
    <source>
        <strain evidence="7">HR1</strain>
    </source>
</reference>
<dbReference type="PANTHER" id="PTHR45626">
    <property type="entry name" value="TRANSCRIPTION TERMINATION FACTOR 2-RELATED"/>
    <property type="match status" value="1"/>
</dbReference>
<name>A0A2Z6S2Z7_9GLOM</name>
<dbReference type="AlphaFoldDB" id="A0A2Z6S2Z7"/>
<dbReference type="EMBL" id="BLAL01000079">
    <property type="protein sequence ID" value="GES84289.1"/>
    <property type="molecule type" value="Genomic_DNA"/>
</dbReference>
<evidence type="ECO:0000256" key="5">
    <source>
        <dbReference type="ARBA" id="ARBA00022840"/>
    </source>
</evidence>
<evidence type="ECO:0000256" key="2">
    <source>
        <dbReference type="ARBA" id="ARBA00022741"/>
    </source>
</evidence>
<dbReference type="GO" id="GO:0004386">
    <property type="term" value="F:helicase activity"/>
    <property type="evidence" value="ECO:0007669"/>
    <property type="project" value="UniProtKB-KW"/>
</dbReference>
<proteinExistence type="inferred from homology"/>
<evidence type="ECO:0000313" key="7">
    <source>
        <dbReference type="EMBL" id="GES84289.1"/>
    </source>
</evidence>